<feature type="domain" description="DUF4200" evidence="3">
    <location>
        <begin position="69"/>
        <end position="154"/>
    </location>
</feature>
<organism evidence="4 5">
    <name type="scientific">Pyrocoelia pectoralis</name>
    <dbReference type="NCBI Taxonomy" id="417401"/>
    <lineage>
        <taxon>Eukaryota</taxon>
        <taxon>Metazoa</taxon>
        <taxon>Ecdysozoa</taxon>
        <taxon>Arthropoda</taxon>
        <taxon>Hexapoda</taxon>
        <taxon>Insecta</taxon>
        <taxon>Pterygota</taxon>
        <taxon>Neoptera</taxon>
        <taxon>Endopterygota</taxon>
        <taxon>Coleoptera</taxon>
        <taxon>Polyphaga</taxon>
        <taxon>Elateriformia</taxon>
        <taxon>Elateroidea</taxon>
        <taxon>Lampyridae</taxon>
        <taxon>Lampyrinae</taxon>
        <taxon>Pyrocoelia</taxon>
    </lineage>
</organism>
<dbReference type="InterPro" id="IPR025252">
    <property type="entry name" value="DUF4200"/>
</dbReference>
<dbReference type="Proteomes" id="UP001329430">
    <property type="component" value="Chromosome 10"/>
</dbReference>
<evidence type="ECO:0000256" key="2">
    <source>
        <dbReference type="SAM" id="Coils"/>
    </source>
</evidence>
<comment type="caution">
    <text evidence="4">The sequence shown here is derived from an EMBL/GenBank/DDBJ whole genome shotgun (WGS) entry which is preliminary data.</text>
</comment>
<feature type="coiled-coil region" evidence="2">
    <location>
        <begin position="66"/>
        <end position="104"/>
    </location>
</feature>
<dbReference type="EMBL" id="JAVRBK010000010">
    <property type="protein sequence ID" value="KAK5638101.1"/>
    <property type="molecule type" value="Genomic_DNA"/>
</dbReference>
<protein>
    <recommendedName>
        <fullName evidence="3">DUF4200 domain-containing protein</fullName>
    </recommendedName>
</protein>
<keyword evidence="5" id="KW-1185">Reference proteome</keyword>
<dbReference type="PANTHER" id="PTHR21683:SF2">
    <property type="entry name" value="COILED-COIL DOMAIN-CONTAINING PROTEIN 42 LIKE-2-LIKE"/>
    <property type="match status" value="1"/>
</dbReference>
<dbReference type="Pfam" id="PF13863">
    <property type="entry name" value="DUF4200"/>
    <property type="match status" value="1"/>
</dbReference>
<dbReference type="AlphaFoldDB" id="A0AAN7V3Q2"/>
<name>A0AAN7V3Q2_9COLE</name>
<evidence type="ECO:0000313" key="5">
    <source>
        <dbReference type="Proteomes" id="UP001329430"/>
    </source>
</evidence>
<dbReference type="PANTHER" id="PTHR21683">
    <property type="entry name" value="COILED-COIL DOMAIN-CONTAINING PROTEIN 42 LIKE-2-LIKE-RELATED"/>
    <property type="match status" value="1"/>
</dbReference>
<keyword evidence="1 2" id="KW-0175">Coiled coil</keyword>
<dbReference type="InterPro" id="IPR051147">
    <property type="entry name" value="CFAP_domain-containing"/>
</dbReference>
<evidence type="ECO:0000259" key="3">
    <source>
        <dbReference type="Pfam" id="PF13863"/>
    </source>
</evidence>
<sequence length="331" mass="38773">MKLLTTRPFSLINTKMYYPEIDNEITFPQISPEKTIGDFIESKLNDRILKKYPEWDFPRVEPKINLTALRRDLHDVEGRLAKKREEVKLSKVQLDDEWKNLEEEGLKLRKTFCEFDKMIKENAAKTERATAKTKNLIIRRANIDHSIELHENDRAKLLKVVAETNSDEFTCAQDVFNKFATLDEARNDVTGRLMHNINVLEDTKDQMQQLINQNTTLIGLNNQIATLNNRFQEAKTKCEKWDGIVHNAQISLRDRLLDIVSVRKVCRSIYLDICKRRTVEPRIKENDLEGQLWYIKKYLPLLRKTIDIAEKMAASDGSTQVVKPRSRKHHK</sequence>
<gene>
    <name evidence="4" type="ORF">RI129_012396</name>
</gene>
<reference evidence="4 5" key="1">
    <citation type="journal article" date="2024" name="Insects">
        <title>An Improved Chromosome-Level Genome Assembly of the Firefly Pyrocoelia pectoralis.</title>
        <authorList>
            <person name="Fu X."/>
            <person name="Meyer-Rochow V.B."/>
            <person name="Ballantyne L."/>
            <person name="Zhu X."/>
        </authorList>
    </citation>
    <scope>NUCLEOTIDE SEQUENCE [LARGE SCALE GENOMIC DNA]</scope>
    <source>
        <strain evidence="4">XCY_ONT2</strain>
    </source>
</reference>
<accession>A0AAN7V3Q2</accession>
<evidence type="ECO:0000313" key="4">
    <source>
        <dbReference type="EMBL" id="KAK5638101.1"/>
    </source>
</evidence>
<dbReference type="GO" id="GO:0005856">
    <property type="term" value="C:cytoskeleton"/>
    <property type="evidence" value="ECO:0007669"/>
    <property type="project" value="UniProtKB-ARBA"/>
</dbReference>
<proteinExistence type="predicted"/>
<evidence type="ECO:0000256" key="1">
    <source>
        <dbReference type="ARBA" id="ARBA00023054"/>
    </source>
</evidence>